<reference evidence="1" key="1">
    <citation type="submission" date="2023-04" db="EMBL/GenBank/DDBJ databases">
        <authorList>
            <consortium name="ELIXIR-Norway"/>
        </authorList>
    </citation>
    <scope>NUCLEOTIDE SEQUENCE [LARGE SCALE GENOMIC DNA]</scope>
</reference>
<evidence type="ECO:0000313" key="1">
    <source>
        <dbReference type="EMBL" id="CAI9160716.1"/>
    </source>
</evidence>
<accession>A0ABN8YJG4</accession>
<dbReference type="Proteomes" id="UP001176941">
    <property type="component" value="Chromosome 2"/>
</dbReference>
<organism evidence="1 2">
    <name type="scientific">Rangifer tarandus platyrhynchus</name>
    <name type="common">Svalbard reindeer</name>
    <dbReference type="NCBI Taxonomy" id="3082113"/>
    <lineage>
        <taxon>Eukaryota</taxon>
        <taxon>Metazoa</taxon>
        <taxon>Chordata</taxon>
        <taxon>Craniata</taxon>
        <taxon>Vertebrata</taxon>
        <taxon>Euteleostomi</taxon>
        <taxon>Mammalia</taxon>
        <taxon>Eutheria</taxon>
        <taxon>Laurasiatheria</taxon>
        <taxon>Artiodactyla</taxon>
        <taxon>Ruminantia</taxon>
        <taxon>Pecora</taxon>
        <taxon>Cervidae</taxon>
        <taxon>Odocoileinae</taxon>
        <taxon>Rangifer</taxon>
    </lineage>
</organism>
<dbReference type="EMBL" id="OX459938">
    <property type="protein sequence ID" value="CAI9160716.1"/>
    <property type="molecule type" value="Genomic_DNA"/>
</dbReference>
<evidence type="ECO:0000313" key="2">
    <source>
        <dbReference type="Proteomes" id="UP001176941"/>
    </source>
</evidence>
<keyword evidence="2" id="KW-1185">Reference proteome</keyword>
<protein>
    <submittedName>
        <fullName evidence="1">Uncharacterized protein</fullName>
    </submittedName>
</protein>
<proteinExistence type="predicted"/>
<name>A0ABN8YJG4_RANTA</name>
<sequence length="109" mass="12259">MVKVVKLPLKITLNLVCSNMETKSVTAPLKEFCKEEEVMYEETFAGTHHENDQAWEEGLWRKTSVLEGTGESQNCQRASVKCERRPPRSAVKSRSQGSVVQPHLILCGV</sequence>
<gene>
    <name evidence="1" type="ORF">MRATA1EN1_LOCUS9678</name>
</gene>